<dbReference type="Proteomes" id="UP000198287">
    <property type="component" value="Unassembled WGS sequence"/>
</dbReference>
<accession>A0A226DCC9</accession>
<feature type="region of interest" description="Disordered" evidence="1">
    <location>
        <begin position="49"/>
        <end position="73"/>
    </location>
</feature>
<comment type="caution">
    <text evidence="2">The sequence shown here is derived from an EMBL/GenBank/DDBJ whole genome shotgun (WGS) entry which is preliminary data.</text>
</comment>
<dbReference type="EMBL" id="LNIX01000026">
    <property type="protein sequence ID" value="OXA42377.1"/>
    <property type="molecule type" value="Genomic_DNA"/>
</dbReference>
<feature type="region of interest" description="Disordered" evidence="1">
    <location>
        <begin position="267"/>
        <end position="286"/>
    </location>
</feature>
<evidence type="ECO:0000313" key="3">
    <source>
        <dbReference type="Proteomes" id="UP000198287"/>
    </source>
</evidence>
<feature type="region of interest" description="Disordered" evidence="1">
    <location>
        <begin position="139"/>
        <end position="168"/>
    </location>
</feature>
<feature type="compositionally biased region" description="Polar residues" evidence="1">
    <location>
        <begin position="58"/>
        <end position="73"/>
    </location>
</feature>
<gene>
    <name evidence="2" type="ORF">Fcan01_22821</name>
</gene>
<proteinExistence type="predicted"/>
<reference evidence="2 3" key="1">
    <citation type="submission" date="2015-12" db="EMBL/GenBank/DDBJ databases">
        <title>The genome of Folsomia candida.</title>
        <authorList>
            <person name="Faddeeva A."/>
            <person name="Derks M.F."/>
            <person name="Anvar Y."/>
            <person name="Smit S."/>
            <person name="Van Straalen N."/>
            <person name="Roelofs D."/>
        </authorList>
    </citation>
    <scope>NUCLEOTIDE SEQUENCE [LARGE SCALE GENOMIC DNA]</scope>
    <source>
        <strain evidence="2 3">VU population</strain>
        <tissue evidence="2">Whole body</tissue>
    </source>
</reference>
<dbReference type="AlphaFoldDB" id="A0A226DCC9"/>
<evidence type="ECO:0000256" key="1">
    <source>
        <dbReference type="SAM" id="MobiDB-lite"/>
    </source>
</evidence>
<evidence type="ECO:0000313" key="2">
    <source>
        <dbReference type="EMBL" id="OXA42377.1"/>
    </source>
</evidence>
<sequence>MDLVAQRVEKLSQQLNILQEYIELKFGTDFKEFKNSKEVLHPIKTEVVVTEEDHHSSPPANTTTGDEGATNLTSDIVTTNAGGIKQEVDSRDDGYPPISTAPVVQVKVEPPDFSQSYPHTATPGVHKNRKVANIRYGGRVTSHRGIPPTSLLPPFPTFTRPPGSRRRKRPAYYALPPCDYCPFGWRSPAHYKDAHRDMCDFSVGPDGSEVLRGYRCPRANCDREGRLIGSIYSMGKHMKGDCTRKRRKNSYVNPYYKVKMSVKNESERNFGSDTGQLLLPPTNISS</sequence>
<protein>
    <submittedName>
        <fullName evidence="2">Uncharacterized protein</fullName>
    </submittedName>
</protein>
<organism evidence="2 3">
    <name type="scientific">Folsomia candida</name>
    <name type="common">Springtail</name>
    <dbReference type="NCBI Taxonomy" id="158441"/>
    <lineage>
        <taxon>Eukaryota</taxon>
        <taxon>Metazoa</taxon>
        <taxon>Ecdysozoa</taxon>
        <taxon>Arthropoda</taxon>
        <taxon>Hexapoda</taxon>
        <taxon>Collembola</taxon>
        <taxon>Entomobryomorpha</taxon>
        <taxon>Isotomoidea</taxon>
        <taxon>Isotomidae</taxon>
        <taxon>Proisotominae</taxon>
        <taxon>Folsomia</taxon>
    </lineage>
</organism>
<keyword evidence="3" id="KW-1185">Reference proteome</keyword>
<name>A0A226DCC9_FOLCA</name>